<dbReference type="RefSeq" id="WP_005433682.1">
    <property type="nucleotide sequence ID" value="NZ_JH815514.1"/>
</dbReference>
<dbReference type="EMBL" id="ADMG01000015">
    <property type="protein sequence ID" value="EKB31972.1"/>
    <property type="molecule type" value="Genomic_DNA"/>
</dbReference>
<keyword evidence="4 6" id="KW-0413">Isomerase</keyword>
<dbReference type="EC" id="5.2.1.8" evidence="7"/>
<protein>
    <recommendedName>
        <fullName evidence="7">Peptidyl-prolyl cis-trans isomerase</fullName>
        <ecNumber evidence="7">5.2.1.8</ecNumber>
    </recommendedName>
</protein>
<dbReference type="Gene3D" id="3.10.50.40">
    <property type="match status" value="1"/>
</dbReference>
<comment type="catalytic activity">
    <reaction evidence="1 6 7">
        <text>[protein]-peptidylproline (omega=180) = [protein]-peptidylproline (omega=0)</text>
        <dbReference type="Rhea" id="RHEA:16237"/>
        <dbReference type="Rhea" id="RHEA-COMP:10747"/>
        <dbReference type="Rhea" id="RHEA-COMP:10748"/>
        <dbReference type="ChEBI" id="CHEBI:83833"/>
        <dbReference type="ChEBI" id="CHEBI:83834"/>
        <dbReference type="EC" id="5.2.1.8"/>
    </reaction>
</comment>
<dbReference type="eggNOG" id="COG0545">
    <property type="taxonomic scope" value="Bacteria"/>
</dbReference>
<evidence type="ECO:0000259" key="8">
    <source>
        <dbReference type="PROSITE" id="PS50059"/>
    </source>
</evidence>
<comment type="caution">
    <text evidence="9">The sequence shown here is derived from an EMBL/GenBank/DDBJ whole genome shotgun (WGS) entry which is preliminary data.</text>
</comment>
<comment type="similarity">
    <text evidence="2 7">Belongs to the FKBP-type PPIase family.</text>
</comment>
<comment type="function">
    <text evidence="5">PPIases accelerate the folding of proteins.</text>
</comment>
<keyword evidence="10" id="KW-1185">Reference proteome</keyword>
<dbReference type="GO" id="GO:0003755">
    <property type="term" value="F:peptidyl-prolyl cis-trans isomerase activity"/>
    <property type="evidence" value="ECO:0007669"/>
    <property type="project" value="UniProtKB-UniRule"/>
</dbReference>
<dbReference type="HOGENOM" id="CLU_013615_12_0_4"/>
<dbReference type="InterPro" id="IPR001179">
    <property type="entry name" value="PPIase_FKBP_dom"/>
</dbReference>
<accession>K1JW98</accession>
<evidence type="ECO:0000256" key="4">
    <source>
        <dbReference type="ARBA" id="ARBA00023235"/>
    </source>
</evidence>
<dbReference type="AlphaFoldDB" id="K1JW98"/>
<dbReference type="PANTHER" id="PTHR43811">
    <property type="entry name" value="FKBP-TYPE PEPTIDYL-PROLYL CIS-TRANS ISOMERASE FKPA"/>
    <property type="match status" value="1"/>
</dbReference>
<dbReference type="Proteomes" id="UP000005835">
    <property type="component" value="Unassembled WGS sequence"/>
</dbReference>
<name>K1JW98_9BURK</name>
<gene>
    <name evidence="9" type="ORF">HMPREF9465_00427</name>
</gene>
<evidence type="ECO:0000313" key="10">
    <source>
        <dbReference type="Proteomes" id="UP000005835"/>
    </source>
</evidence>
<evidence type="ECO:0000313" key="9">
    <source>
        <dbReference type="EMBL" id="EKB31972.1"/>
    </source>
</evidence>
<feature type="domain" description="PPIase FKBP-type" evidence="8">
    <location>
        <begin position="24"/>
        <end position="112"/>
    </location>
</feature>
<evidence type="ECO:0000256" key="6">
    <source>
        <dbReference type="PROSITE-ProRule" id="PRU00277"/>
    </source>
</evidence>
<evidence type="ECO:0000256" key="3">
    <source>
        <dbReference type="ARBA" id="ARBA00023110"/>
    </source>
</evidence>
<dbReference type="SUPFAM" id="SSF54534">
    <property type="entry name" value="FKBP-like"/>
    <property type="match status" value="1"/>
</dbReference>
<dbReference type="PATRIC" id="fig|742823.3.peg.423"/>
<evidence type="ECO:0000256" key="2">
    <source>
        <dbReference type="ARBA" id="ARBA00006577"/>
    </source>
</evidence>
<dbReference type="InterPro" id="IPR046357">
    <property type="entry name" value="PPIase_dom_sf"/>
</dbReference>
<organism evidence="9 10">
    <name type="scientific">Sutterella wadsworthensis 2_1_59BFAA</name>
    <dbReference type="NCBI Taxonomy" id="742823"/>
    <lineage>
        <taxon>Bacteria</taxon>
        <taxon>Pseudomonadati</taxon>
        <taxon>Pseudomonadota</taxon>
        <taxon>Betaproteobacteria</taxon>
        <taxon>Burkholderiales</taxon>
        <taxon>Sutterellaceae</taxon>
        <taxon>Sutterella</taxon>
    </lineage>
</organism>
<proteinExistence type="inferred from homology"/>
<dbReference type="PROSITE" id="PS50059">
    <property type="entry name" value="FKBP_PPIASE"/>
    <property type="match status" value="1"/>
</dbReference>
<dbReference type="PANTHER" id="PTHR43811:SF19">
    <property type="entry name" value="39 KDA FK506-BINDING NUCLEAR PROTEIN"/>
    <property type="match status" value="1"/>
</dbReference>
<dbReference type="Pfam" id="PF00254">
    <property type="entry name" value="FKBP_C"/>
    <property type="match status" value="1"/>
</dbReference>
<dbReference type="STRING" id="742823.HMPREF9465_00427"/>
<dbReference type="FunFam" id="3.10.50.40:FF:000006">
    <property type="entry name" value="Peptidyl-prolyl cis-trans isomerase"/>
    <property type="match status" value="1"/>
</dbReference>
<keyword evidence="3 6" id="KW-0697">Rotamase</keyword>
<evidence type="ECO:0000256" key="7">
    <source>
        <dbReference type="RuleBase" id="RU003915"/>
    </source>
</evidence>
<evidence type="ECO:0000256" key="1">
    <source>
        <dbReference type="ARBA" id="ARBA00000971"/>
    </source>
</evidence>
<evidence type="ECO:0000256" key="5">
    <source>
        <dbReference type="ARBA" id="ARBA00056164"/>
    </source>
</evidence>
<sequence length="112" mass="12288">MQEELKDLKIEELAEGTGRQAMKGDTIAAHYTGWLEDGTKFDSSLDRGEPLEFVCGVGMVIKGWDMGVVGMREGQKRRLTIPAHLGYGAYGVPGCIPPNATLIFEVELVKVY</sequence>
<reference evidence="9 10" key="1">
    <citation type="submission" date="2012-05" db="EMBL/GenBank/DDBJ databases">
        <title>The Genome Sequence of Sutterella wadsworthensis 2_1_59BFAA.</title>
        <authorList>
            <consortium name="The Broad Institute Genome Sequencing Platform"/>
            <person name="Earl A."/>
            <person name="Ward D."/>
            <person name="Feldgarden M."/>
            <person name="Gevers D."/>
            <person name="Daigneault M."/>
            <person name="Strauss J."/>
            <person name="Allen-Vercoe E."/>
            <person name="Walker B."/>
            <person name="Young S.K."/>
            <person name="Zeng Q."/>
            <person name="Gargeya S."/>
            <person name="Fitzgerald M."/>
            <person name="Haas B."/>
            <person name="Abouelleil A."/>
            <person name="Alvarado L."/>
            <person name="Arachchi H.M."/>
            <person name="Berlin A.M."/>
            <person name="Chapman S.B."/>
            <person name="Goldberg J."/>
            <person name="Griggs A."/>
            <person name="Gujja S."/>
            <person name="Hansen M."/>
            <person name="Howarth C."/>
            <person name="Imamovic A."/>
            <person name="Larimer J."/>
            <person name="McCowen C."/>
            <person name="Montmayeur A."/>
            <person name="Murphy C."/>
            <person name="Neiman D."/>
            <person name="Pearson M."/>
            <person name="Priest M."/>
            <person name="Roberts A."/>
            <person name="Saif S."/>
            <person name="Shea T."/>
            <person name="Sisk P."/>
            <person name="Sykes S."/>
            <person name="Wortman J."/>
            <person name="Nusbaum C."/>
            <person name="Birren B."/>
        </authorList>
    </citation>
    <scope>NUCLEOTIDE SEQUENCE [LARGE SCALE GENOMIC DNA]</scope>
    <source>
        <strain evidence="9 10">2_1_59BFAA</strain>
    </source>
</reference>